<evidence type="ECO:0000256" key="1">
    <source>
        <dbReference type="ARBA" id="ARBA00007689"/>
    </source>
</evidence>
<dbReference type="EMBL" id="JBFAUK010000003">
    <property type="protein sequence ID" value="MEV5505993.1"/>
    <property type="molecule type" value="Genomic_DNA"/>
</dbReference>
<dbReference type="PANTHER" id="PTHR35174:SF4">
    <property type="entry name" value="BLL7163 PROTEIN"/>
    <property type="match status" value="1"/>
</dbReference>
<dbReference type="PANTHER" id="PTHR35174">
    <property type="entry name" value="BLL7171 PROTEIN-RELATED"/>
    <property type="match status" value="1"/>
</dbReference>
<dbReference type="SUPFAM" id="SSF54909">
    <property type="entry name" value="Dimeric alpha+beta barrel"/>
    <property type="match status" value="1"/>
</dbReference>
<protein>
    <submittedName>
        <fullName evidence="3">YciI family protein</fullName>
    </submittedName>
</protein>
<gene>
    <name evidence="3" type="ORF">AB0L16_05870</name>
</gene>
<dbReference type="InterPro" id="IPR011008">
    <property type="entry name" value="Dimeric_a/b-barrel"/>
</dbReference>
<name>A0ABV3JSX5_STRON</name>
<organism evidence="3 4">
    <name type="scientific">Streptomyces orinoci</name>
    <name type="common">Streptoverticillium orinoci</name>
    <dbReference type="NCBI Taxonomy" id="67339"/>
    <lineage>
        <taxon>Bacteria</taxon>
        <taxon>Bacillati</taxon>
        <taxon>Actinomycetota</taxon>
        <taxon>Actinomycetes</taxon>
        <taxon>Kitasatosporales</taxon>
        <taxon>Streptomycetaceae</taxon>
        <taxon>Streptomyces</taxon>
    </lineage>
</organism>
<dbReference type="InterPro" id="IPR005545">
    <property type="entry name" value="YCII"/>
</dbReference>
<evidence type="ECO:0000313" key="3">
    <source>
        <dbReference type="EMBL" id="MEV5505993.1"/>
    </source>
</evidence>
<accession>A0ABV3JSX5</accession>
<comment type="similarity">
    <text evidence="1">Belongs to the YciI family.</text>
</comment>
<dbReference type="Pfam" id="PF03795">
    <property type="entry name" value="YCII"/>
    <property type="match status" value="1"/>
</dbReference>
<reference evidence="3 4" key="1">
    <citation type="submission" date="2024-06" db="EMBL/GenBank/DDBJ databases">
        <title>The Natural Products Discovery Center: Release of the First 8490 Sequenced Strains for Exploring Actinobacteria Biosynthetic Diversity.</title>
        <authorList>
            <person name="Kalkreuter E."/>
            <person name="Kautsar S.A."/>
            <person name="Yang D."/>
            <person name="Bader C.D."/>
            <person name="Teijaro C.N."/>
            <person name="Fluegel L."/>
            <person name="Davis C.M."/>
            <person name="Simpson J.R."/>
            <person name="Lauterbach L."/>
            <person name="Steele A.D."/>
            <person name="Gui C."/>
            <person name="Meng S."/>
            <person name="Li G."/>
            <person name="Viehrig K."/>
            <person name="Ye F."/>
            <person name="Su P."/>
            <person name="Kiefer A.F."/>
            <person name="Nichols A."/>
            <person name="Cepeda A.J."/>
            <person name="Yan W."/>
            <person name="Fan B."/>
            <person name="Jiang Y."/>
            <person name="Adhikari A."/>
            <person name="Zheng C.-J."/>
            <person name="Schuster L."/>
            <person name="Cowan T.M."/>
            <person name="Smanski M.J."/>
            <person name="Chevrette M.G."/>
            <person name="De Carvalho L.P.S."/>
            <person name="Shen B."/>
        </authorList>
    </citation>
    <scope>NUCLEOTIDE SEQUENCE [LARGE SCALE GENOMIC DNA]</scope>
    <source>
        <strain evidence="3 4">NPDC052347</strain>
    </source>
</reference>
<proteinExistence type="inferred from homology"/>
<evidence type="ECO:0000259" key="2">
    <source>
        <dbReference type="Pfam" id="PF03795"/>
    </source>
</evidence>
<dbReference type="Gene3D" id="3.30.70.1060">
    <property type="entry name" value="Dimeric alpha+beta barrel"/>
    <property type="match status" value="1"/>
</dbReference>
<feature type="domain" description="YCII-related" evidence="2">
    <location>
        <begin position="1"/>
        <end position="111"/>
    </location>
</feature>
<dbReference type="Proteomes" id="UP001552594">
    <property type="component" value="Unassembled WGS sequence"/>
</dbReference>
<keyword evidence="4" id="KW-1185">Reference proteome</keyword>
<sequence length="116" mass="12466">MRVMMLVKANEDSEAGALPGKEEFAEMGRFNDELAKAGVLLAADGLRPSSDGARVVFAGGRPSVIAGPFPETEELVAGYWVIEVASMDEAKDWATRIPFREGVVELRPIMEAAELG</sequence>
<dbReference type="RefSeq" id="WP_109283170.1">
    <property type="nucleotide sequence ID" value="NZ_JBFAUK010000003.1"/>
</dbReference>
<evidence type="ECO:0000313" key="4">
    <source>
        <dbReference type="Proteomes" id="UP001552594"/>
    </source>
</evidence>
<comment type="caution">
    <text evidence="3">The sequence shown here is derived from an EMBL/GenBank/DDBJ whole genome shotgun (WGS) entry which is preliminary data.</text>
</comment>